<feature type="transmembrane region" description="Helical" evidence="4">
    <location>
        <begin position="164"/>
        <end position="183"/>
    </location>
</feature>
<dbReference type="SUPFAM" id="SSF103473">
    <property type="entry name" value="MFS general substrate transporter"/>
    <property type="match status" value="1"/>
</dbReference>
<dbReference type="Pfam" id="PF07690">
    <property type="entry name" value="MFS_1"/>
    <property type="match status" value="1"/>
</dbReference>
<keyword evidence="3 4" id="KW-0472">Membrane</keyword>
<dbReference type="EMBL" id="AGBM01000001">
    <property type="protein sequence ID" value="EJL01824.1"/>
    <property type="molecule type" value="Genomic_DNA"/>
</dbReference>
<feature type="transmembrane region" description="Helical" evidence="4">
    <location>
        <begin position="141"/>
        <end position="158"/>
    </location>
</feature>
<dbReference type="PROSITE" id="PS50850">
    <property type="entry name" value="MFS"/>
    <property type="match status" value="1"/>
</dbReference>
<evidence type="ECO:0000256" key="4">
    <source>
        <dbReference type="SAM" id="Phobius"/>
    </source>
</evidence>
<dbReference type="eggNOG" id="COG2814">
    <property type="taxonomic scope" value="Bacteria"/>
</dbReference>
<name>J2Y4U4_PSEFQ</name>
<organism evidence="6">
    <name type="scientific">Pseudomonas fluorescens (strain Q2-87)</name>
    <dbReference type="NCBI Taxonomy" id="1038922"/>
    <lineage>
        <taxon>Bacteria</taxon>
        <taxon>Pseudomonadati</taxon>
        <taxon>Pseudomonadota</taxon>
        <taxon>Gammaproteobacteria</taxon>
        <taxon>Pseudomonadales</taxon>
        <taxon>Pseudomonadaceae</taxon>
        <taxon>Pseudomonas</taxon>
    </lineage>
</organism>
<dbReference type="GO" id="GO:0005886">
    <property type="term" value="C:plasma membrane"/>
    <property type="evidence" value="ECO:0007669"/>
    <property type="project" value="TreeGrafter"/>
</dbReference>
<keyword evidence="2 4" id="KW-1133">Transmembrane helix</keyword>
<feature type="transmembrane region" description="Helical" evidence="4">
    <location>
        <begin position="73"/>
        <end position="94"/>
    </location>
</feature>
<reference evidence="6" key="1">
    <citation type="journal article" date="2012" name="PLoS Genet.">
        <title>Comparative Genomics of Plant-Associated Pseudomonas spp.: Insights into Diversity and Inheritance of Traits Involved in Multitrophic Interactions.</title>
        <authorList>
            <person name="Loper J.E."/>
            <person name="Hassan K.A."/>
            <person name="Mavrodi D.V."/>
            <person name="Davis E.W.II."/>
            <person name="Lim C.K."/>
            <person name="Shaffer B.T."/>
            <person name="Elbourne L.D."/>
            <person name="Stockwell V.O."/>
            <person name="Hartney S.L."/>
            <person name="Breakwell K."/>
            <person name="Henkels M.D."/>
            <person name="Tetu S.G."/>
            <person name="Rangel L.I."/>
            <person name="Kidarsa T.A."/>
            <person name="Wilson N.L."/>
            <person name="van de Mortel J.E."/>
            <person name="Song C."/>
            <person name="Blumhagen R."/>
            <person name="Radune D."/>
            <person name="Hostetler J.B."/>
            <person name="Brinkac L.M."/>
            <person name="Durkin A.S."/>
            <person name="Kluepfel D.A."/>
            <person name="Wechter W.P."/>
            <person name="Anderson A.J."/>
            <person name="Kim Y.C."/>
            <person name="Pierson L.S.III."/>
            <person name="Pierson E.A."/>
            <person name="Lindow S.E."/>
            <person name="Kobayashi D.Y."/>
            <person name="Raaijmakers J.M."/>
            <person name="Weller D.M."/>
            <person name="Thomashow L.S."/>
            <person name="Allen A.E."/>
            <person name="Paulsen I.T."/>
        </authorList>
    </citation>
    <scope>NUCLEOTIDE SEQUENCE [LARGE SCALE GENOMIC DNA]</scope>
    <source>
        <strain evidence="6">Q2-87</strain>
    </source>
</reference>
<evidence type="ECO:0000256" key="2">
    <source>
        <dbReference type="ARBA" id="ARBA00022989"/>
    </source>
</evidence>
<feature type="domain" description="Major facilitator superfamily (MFS) profile" evidence="5">
    <location>
        <begin position="1"/>
        <end position="402"/>
    </location>
</feature>
<feature type="transmembrane region" description="Helical" evidence="4">
    <location>
        <begin position="355"/>
        <end position="376"/>
    </location>
</feature>
<protein>
    <submittedName>
        <fullName evidence="6">Transporter, major facilitator family</fullName>
    </submittedName>
</protein>
<feature type="transmembrane region" description="Helical" evidence="4">
    <location>
        <begin position="290"/>
        <end position="313"/>
    </location>
</feature>
<dbReference type="AlphaFoldDB" id="J2Y4U4"/>
<feature type="transmembrane region" description="Helical" evidence="4">
    <location>
        <begin position="38"/>
        <end position="61"/>
    </location>
</feature>
<evidence type="ECO:0000259" key="5">
    <source>
        <dbReference type="PROSITE" id="PS50850"/>
    </source>
</evidence>
<dbReference type="PANTHER" id="PTHR23521">
    <property type="entry name" value="TRANSPORTER MFS SUPERFAMILY"/>
    <property type="match status" value="1"/>
</dbReference>
<dbReference type="GO" id="GO:0022857">
    <property type="term" value="F:transmembrane transporter activity"/>
    <property type="evidence" value="ECO:0007669"/>
    <property type="project" value="InterPro"/>
</dbReference>
<dbReference type="InterPro" id="IPR011701">
    <property type="entry name" value="MFS"/>
</dbReference>
<accession>J2Y4U4</accession>
<feature type="transmembrane region" description="Helical" evidence="4">
    <location>
        <begin position="100"/>
        <end position="120"/>
    </location>
</feature>
<feature type="transmembrane region" description="Helical" evidence="4">
    <location>
        <begin position="7"/>
        <end position="26"/>
    </location>
</feature>
<dbReference type="InterPro" id="IPR020846">
    <property type="entry name" value="MFS_dom"/>
</dbReference>
<proteinExistence type="predicted"/>
<feature type="transmembrane region" description="Helical" evidence="4">
    <location>
        <begin position="325"/>
        <end position="343"/>
    </location>
</feature>
<feature type="transmembrane region" description="Helical" evidence="4">
    <location>
        <begin position="234"/>
        <end position="252"/>
    </location>
</feature>
<evidence type="ECO:0000256" key="3">
    <source>
        <dbReference type="ARBA" id="ARBA00023136"/>
    </source>
</evidence>
<dbReference type="InterPro" id="IPR036259">
    <property type="entry name" value="MFS_trans_sf"/>
</dbReference>
<dbReference type="PATRIC" id="fig|1038922.3.peg.2397"/>
<keyword evidence="1 4" id="KW-0812">Transmembrane</keyword>
<dbReference type="HOGENOM" id="CLU_038683_1_1_6"/>
<dbReference type="RefSeq" id="WP_003182405.1">
    <property type="nucleotide sequence ID" value="NZ_CM001558.1"/>
</dbReference>
<feature type="transmembrane region" description="Helical" evidence="4">
    <location>
        <begin position="204"/>
        <end position="228"/>
    </location>
</feature>
<gene>
    <name evidence="6" type="ORF">PflQ2_3114</name>
</gene>
<evidence type="ECO:0000313" key="6">
    <source>
        <dbReference type="EMBL" id="EJL01824.1"/>
    </source>
</evidence>
<comment type="caution">
    <text evidence="6">The sequence shown here is derived from an EMBL/GenBank/DDBJ whole genome shotgun (WGS) entry which is preliminary data.</text>
</comment>
<dbReference type="Gene3D" id="1.20.1250.20">
    <property type="entry name" value="MFS general substrate transporter like domains"/>
    <property type="match status" value="1"/>
</dbReference>
<dbReference type="Proteomes" id="UP000007289">
    <property type="component" value="Chromosome"/>
</dbReference>
<evidence type="ECO:0000256" key="1">
    <source>
        <dbReference type="ARBA" id="ARBA00022692"/>
    </source>
</evidence>
<feature type="transmembrane region" description="Helical" evidence="4">
    <location>
        <begin position="264"/>
        <end position="284"/>
    </location>
</feature>
<dbReference type="PANTHER" id="PTHR23521:SF3">
    <property type="entry name" value="MFS TRANSPORTER"/>
    <property type="match status" value="1"/>
</dbReference>
<sequence length="402" mass="41785">MNPQHRHSWGLAFGLCLITLAVNLQAPLYTTYAQLSGYGAGATAVAFSGYVLGVLPVLLAFGGLADRVGRKPLILVALVLSMLATVVTLLWPSLVALGVARLMMGVGTGLASATSTAYMAELMATADTRAPANRVTASTSLGFGLGAALTSLFLYAHHSVTPGSFWMQLMLAASAIVVVWRLPDPAIKNQNAPLLRLPLFPRGSLPYSFSMLLAWATSGLVIAILPSVLATHDLQGWSGLSTFTVISCGLLFQPWVRRISAAKATALGLVILPLSYALLAWGASVGSLTAVLLGALGASSACYGFLYLGGLSAVTAMAGVEKARVTAGFFLFAYIGFSIPVVVTGWLADYFGADAALVLFGLALAAGACGTGLIIVRTQAYVTHLSHGLTRISVARDRPDHS</sequence>